<evidence type="ECO:0000313" key="2">
    <source>
        <dbReference type="Proteomes" id="UP001266305"/>
    </source>
</evidence>
<protein>
    <submittedName>
        <fullName evidence="1">Uncharacterized protein</fullName>
    </submittedName>
</protein>
<gene>
    <name evidence="1" type="ORF">P7K49_026673</name>
</gene>
<comment type="caution">
    <text evidence="1">The sequence shown here is derived from an EMBL/GenBank/DDBJ whole genome shotgun (WGS) entry which is preliminary data.</text>
</comment>
<sequence>MVSCPCDVIHVMPPYDVIPLMPSPVIPSLVLGDCDCGVPSAPTGSSQLVVRGGLASVLQQLLLKVPGLLRALDHAIPWTAESSRAQLLVGGRHKSESSASGQTLPEPRIQLPVAWSLCRARVLLRG</sequence>
<name>A0ABQ9UG41_SAGOE</name>
<dbReference type="EMBL" id="JASSZA010000013">
    <property type="protein sequence ID" value="KAK2095257.1"/>
    <property type="molecule type" value="Genomic_DNA"/>
</dbReference>
<keyword evidence="2" id="KW-1185">Reference proteome</keyword>
<accession>A0ABQ9UG41</accession>
<organism evidence="1 2">
    <name type="scientific">Saguinus oedipus</name>
    <name type="common">Cotton-top tamarin</name>
    <name type="synonym">Oedipomidas oedipus</name>
    <dbReference type="NCBI Taxonomy" id="9490"/>
    <lineage>
        <taxon>Eukaryota</taxon>
        <taxon>Metazoa</taxon>
        <taxon>Chordata</taxon>
        <taxon>Craniata</taxon>
        <taxon>Vertebrata</taxon>
        <taxon>Euteleostomi</taxon>
        <taxon>Mammalia</taxon>
        <taxon>Eutheria</taxon>
        <taxon>Euarchontoglires</taxon>
        <taxon>Primates</taxon>
        <taxon>Haplorrhini</taxon>
        <taxon>Platyrrhini</taxon>
        <taxon>Cebidae</taxon>
        <taxon>Callitrichinae</taxon>
        <taxon>Saguinus</taxon>
    </lineage>
</organism>
<reference evidence="1 2" key="1">
    <citation type="submission" date="2023-05" db="EMBL/GenBank/DDBJ databases">
        <title>B98-5 Cell Line De Novo Hybrid Assembly: An Optical Mapping Approach.</title>
        <authorList>
            <person name="Kananen K."/>
            <person name="Auerbach J.A."/>
            <person name="Kautto E."/>
            <person name="Blachly J.S."/>
        </authorList>
    </citation>
    <scope>NUCLEOTIDE SEQUENCE [LARGE SCALE GENOMIC DNA]</scope>
    <source>
        <strain evidence="1">B95-8</strain>
        <tissue evidence="1">Cell line</tissue>
    </source>
</reference>
<proteinExistence type="predicted"/>
<dbReference type="Proteomes" id="UP001266305">
    <property type="component" value="Unassembled WGS sequence"/>
</dbReference>
<evidence type="ECO:0000313" key="1">
    <source>
        <dbReference type="EMBL" id="KAK2095257.1"/>
    </source>
</evidence>